<comment type="caution">
    <text evidence="15">The sequence shown here is derived from an EMBL/GenBank/DDBJ whole genome shotgun (WGS) entry which is preliminary data.</text>
</comment>
<dbReference type="OrthoDB" id="116380at2759"/>
<dbReference type="Pfam" id="PF00690">
    <property type="entry name" value="Cation_ATPase_N"/>
    <property type="match status" value="1"/>
</dbReference>
<dbReference type="GO" id="GO:0120029">
    <property type="term" value="P:proton export across plasma membrane"/>
    <property type="evidence" value="ECO:0007669"/>
    <property type="project" value="UniProtKB-UniRule"/>
</dbReference>
<sequence length="991" mass="108452">MSLTPDAEKTPASGQLHKEIVLAATDDMDTLNVDPKTLTVADLYDKDKFDLETMDNRLVFQLLQCGPEGLTQAEATARVEKLPEKRVNPIIMFLSFMWNPLSWVMEAAAIVAIALSNGDNQPPDWQDFVGIVLLLLINSCIGFYEERGASKAVDALMAALAPQCKVKRDGKWETMEAACLVPGDIIGVGIGDIVPADSRLVVANNIKIDQAALTGESLPVGKEAGDEIFSGSTVKQGEGEAVVIGTGLNTFFGRAASLVAGANEGMGHLQQVLAKIGNFCICSIAIFLLAEIFVMYPGYRFRYRRGINNLLVLLIGGIPIAMPTVLSVTLAIGAKQLAEHKAIVTRISAIEELAGVTILCSDKTGTLTLNELTIKTDTVKQYTDIGVDDILLLSAYASRTENADAIDTSVVGSLPDRAMARDGIEVLDFVPFNPVDKRTQVTYRRQADGSVHRVTKGMSQVIIELCTREKTGELESQLHADVDEFARRGLRALAVAEESVPSGDLEGEGTGFRLIGLLPIFDPPRHDTKETIERAMDLGVHVKMITGDQLAIAKETGRELGMGDTMYKASILNQPDELAGIANSVDELVLRADGFAGVYPEHKYEIVERLQNLGHMVAMTGDGVNDAPALAKANVGVAVADASDAARSAADIVLTEAGLSTIIEAFIHSRVIFQRMRNYAIYTCSVTIRVVTTFSILVFAFKFDFPPFMVLILAIINDGTMMTISTDRVRPSRSPNAWNLKEIFSYAIVYGCYLTLSTLIFYTVVDKTNFFQRLGCKPFSNHNDFSFHSVIYLQVSILSQALIFVTRSQGFFFTEKPSVFLMCAFVVAQLAATFITTYANWGFTEIHGAGWKWVGAVWIWDIVWFVPLDFIKFGMAGIIERFAAARSPPTPGAVVPPEQVELARQRTRMSMDAAQSVNRISTIPSRGASYYAPNMQDHISRRRNFGARVKHVFTKTGKNLHMDNTELRRLQSTQAQVASRMLSGNNNSNSK</sequence>
<dbReference type="PRINTS" id="PR00120">
    <property type="entry name" value="HATPASE"/>
</dbReference>
<dbReference type="NCBIfam" id="TIGR01647">
    <property type="entry name" value="ATPase-IIIA_H"/>
    <property type="match status" value="1"/>
</dbReference>
<dbReference type="PRINTS" id="PR00119">
    <property type="entry name" value="CATATPASE"/>
</dbReference>
<dbReference type="SMART" id="SM00831">
    <property type="entry name" value="Cation_ATPase_N"/>
    <property type="match status" value="1"/>
</dbReference>
<dbReference type="SUPFAM" id="SSF56784">
    <property type="entry name" value="HAD-like"/>
    <property type="match status" value="1"/>
</dbReference>
<keyword evidence="8 13" id="KW-0067">ATP-binding</keyword>
<feature type="transmembrane region" description="Helical" evidence="13">
    <location>
        <begin position="853"/>
        <end position="871"/>
    </location>
</feature>
<dbReference type="InterPro" id="IPR008250">
    <property type="entry name" value="ATPase_P-typ_transduc_dom_A_sf"/>
</dbReference>
<dbReference type="SUPFAM" id="SSF81665">
    <property type="entry name" value="Calcium ATPase, transmembrane domain M"/>
    <property type="match status" value="1"/>
</dbReference>
<dbReference type="SFLD" id="SFLDF00027">
    <property type="entry name" value="p-type_atpase"/>
    <property type="match status" value="1"/>
</dbReference>
<keyword evidence="7 13" id="KW-0547">Nucleotide-binding</keyword>
<keyword evidence="13" id="KW-0813">Transport</keyword>
<dbReference type="SFLD" id="SFLDG00002">
    <property type="entry name" value="C1.7:_P-type_atpase_like"/>
    <property type="match status" value="1"/>
</dbReference>
<evidence type="ECO:0000259" key="14">
    <source>
        <dbReference type="SMART" id="SM00831"/>
    </source>
</evidence>
<feature type="domain" description="Cation-transporting P-type ATPase N-terminal" evidence="14">
    <location>
        <begin position="50"/>
        <end position="117"/>
    </location>
</feature>
<dbReference type="SUPFAM" id="SSF81653">
    <property type="entry name" value="Calcium ATPase, transduction domain A"/>
    <property type="match status" value="1"/>
</dbReference>
<evidence type="ECO:0000256" key="3">
    <source>
        <dbReference type="ARBA" id="ARBA00008804"/>
    </source>
</evidence>
<feature type="transmembrane region" description="Helical" evidence="13">
    <location>
        <begin position="128"/>
        <end position="144"/>
    </location>
</feature>
<evidence type="ECO:0000256" key="7">
    <source>
        <dbReference type="ARBA" id="ARBA00022741"/>
    </source>
</evidence>
<dbReference type="InterPro" id="IPR059000">
    <property type="entry name" value="ATPase_P-type_domA"/>
</dbReference>
<dbReference type="Proteomes" id="UP001140217">
    <property type="component" value="Unassembled WGS sequence"/>
</dbReference>
<dbReference type="PANTHER" id="PTHR42861">
    <property type="entry name" value="CALCIUM-TRANSPORTING ATPASE"/>
    <property type="match status" value="1"/>
</dbReference>
<keyword evidence="10 13" id="KW-1278">Translocase</keyword>
<dbReference type="InterPro" id="IPR023298">
    <property type="entry name" value="ATPase_P-typ_TM_dom_sf"/>
</dbReference>
<comment type="subcellular location">
    <subcellularLocation>
        <location evidence="13">Cell membrane</location>
        <topology evidence="13">Multi-pass membrane protein</topology>
    </subcellularLocation>
    <subcellularLocation>
        <location evidence="2">Membrane</location>
        <topology evidence="2">Multi-pass membrane protein</topology>
    </subcellularLocation>
</comment>
<dbReference type="Pfam" id="PF00702">
    <property type="entry name" value="Hydrolase"/>
    <property type="match status" value="1"/>
</dbReference>
<comment type="function">
    <text evidence="1">The plasma membrane ATPase of plants and fungi is a hydrogen ion pump. The proton gradient it generates drives the active transport of nutrients by H(+)-symport. The resulting external acidification and/or internal alkinization may mediate growth responses.</text>
</comment>
<dbReference type="NCBIfam" id="TIGR01494">
    <property type="entry name" value="ATPase_P-type"/>
    <property type="match status" value="2"/>
</dbReference>
<organism evidence="15 16">
    <name type="scientific">Coemansia javaensis</name>
    <dbReference type="NCBI Taxonomy" id="2761396"/>
    <lineage>
        <taxon>Eukaryota</taxon>
        <taxon>Fungi</taxon>
        <taxon>Fungi incertae sedis</taxon>
        <taxon>Zoopagomycota</taxon>
        <taxon>Kickxellomycotina</taxon>
        <taxon>Kickxellomycetes</taxon>
        <taxon>Kickxellales</taxon>
        <taxon>Kickxellaceae</taxon>
        <taxon>Coemansia</taxon>
    </lineage>
</organism>
<evidence type="ECO:0000313" key="16">
    <source>
        <dbReference type="Proteomes" id="UP001140217"/>
    </source>
</evidence>
<keyword evidence="12 13" id="KW-0472">Membrane</keyword>
<comment type="catalytic activity">
    <reaction evidence="13">
        <text>ATP + H2O + H(+)(in) = ADP + phosphate + 2 H(+)(out)</text>
        <dbReference type="Rhea" id="RHEA:20852"/>
        <dbReference type="ChEBI" id="CHEBI:15377"/>
        <dbReference type="ChEBI" id="CHEBI:15378"/>
        <dbReference type="ChEBI" id="CHEBI:30616"/>
        <dbReference type="ChEBI" id="CHEBI:43474"/>
        <dbReference type="ChEBI" id="CHEBI:456216"/>
        <dbReference type="EC" id="7.1.2.1"/>
    </reaction>
</comment>
<gene>
    <name evidence="15" type="ORF">H4R18_002620</name>
</gene>
<evidence type="ECO:0000313" key="15">
    <source>
        <dbReference type="EMBL" id="KAJ2781857.1"/>
    </source>
</evidence>
<keyword evidence="4" id="KW-0597">Phosphoprotein</keyword>
<name>A0A9W8HH27_9FUNG</name>
<proteinExistence type="inferred from homology"/>
<keyword evidence="11 13" id="KW-1133">Transmembrane helix</keyword>
<reference evidence="15" key="1">
    <citation type="submission" date="2022-07" db="EMBL/GenBank/DDBJ databases">
        <title>Phylogenomic reconstructions and comparative analyses of Kickxellomycotina fungi.</title>
        <authorList>
            <person name="Reynolds N.K."/>
            <person name="Stajich J.E."/>
            <person name="Barry K."/>
            <person name="Grigoriev I.V."/>
            <person name="Crous P."/>
            <person name="Smith M.E."/>
        </authorList>
    </citation>
    <scope>NUCLEOTIDE SEQUENCE</scope>
    <source>
        <strain evidence="15">NBRC 105414</strain>
    </source>
</reference>
<dbReference type="CDD" id="cd02076">
    <property type="entry name" value="P-type_ATPase_H"/>
    <property type="match status" value="1"/>
</dbReference>
<dbReference type="InterPro" id="IPR023299">
    <property type="entry name" value="ATPase_P-typ_cyto_dom_N"/>
</dbReference>
<dbReference type="InterPro" id="IPR018303">
    <property type="entry name" value="ATPase_P-typ_P_site"/>
</dbReference>
<evidence type="ECO:0000256" key="11">
    <source>
        <dbReference type="ARBA" id="ARBA00022989"/>
    </source>
</evidence>
<dbReference type="Gene3D" id="3.40.1110.10">
    <property type="entry name" value="Calcium-transporting ATPase, cytoplasmic domain N"/>
    <property type="match status" value="1"/>
</dbReference>
<dbReference type="AlphaFoldDB" id="A0A9W8HH27"/>
<keyword evidence="9 13" id="KW-0460">Magnesium</keyword>
<feature type="transmembrane region" description="Helical" evidence="13">
    <location>
        <begin position="276"/>
        <end position="299"/>
    </location>
</feature>
<dbReference type="FunFam" id="3.40.50.1000:FF:000211">
    <property type="entry name" value="Plasma membrane ATPase"/>
    <property type="match status" value="1"/>
</dbReference>
<dbReference type="InterPro" id="IPR036412">
    <property type="entry name" value="HAD-like_sf"/>
</dbReference>
<feature type="transmembrane region" description="Helical" evidence="13">
    <location>
        <begin position="90"/>
        <end position="116"/>
    </location>
</feature>
<keyword evidence="5 13" id="KW-0812">Transmembrane</keyword>
<feature type="transmembrane region" description="Helical" evidence="13">
    <location>
        <begin position="679"/>
        <end position="701"/>
    </location>
</feature>
<keyword evidence="13" id="KW-0375">Hydrogen ion transport</keyword>
<evidence type="ECO:0000256" key="6">
    <source>
        <dbReference type="ARBA" id="ARBA00022723"/>
    </source>
</evidence>
<dbReference type="GO" id="GO:0005524">
    <property type="term" value="F:ATP binding"/>
    <property type="evidence" value="ECO:0007669"/>
    <property type="project" value="UniProtKB-UniRule"/>
</dbReference>
<evidence type="ECO:0000256" key="9">
    <source>
        <dbReference type="ARBA" id="ARBA00022842"/>
    </source>
</evidence>
<evidence type="ECO:0000256" key="12">
    <source>
        <dbReference type="ARBA" id="ARBA00023136"/>
    </source>
</evidence>
<dbReference type="GO" id="GO:0008553">
    <property type="term" value="F:P-type proton-exporting transporter activity"/>
    <property type="evidence" value="ECO:0007669"/>
    <property type="project" value="UniProtKB-UniRule"/>
</dbReference>
<evidence type="ECO:0000256" key="13">
    <source>
        <dbReference type="RuleBase" id="RU362083"/>
    </source>
</evidence>
<dbReference type="EC" id="7.1.2.1" evidence="13"/>
<keyword evidence="13" id="KW-0406">Ion transport</keyword>
<comment type="similarity">
    <text evidence="3 13">Belongs to the cation transport ATPase (P-type) (TC 3.A.3) family. Type IIIA subfamily.</text>
</comment>
<keyword evidence="16" id="KW-1185">Reference proteome</keyword>
<evidence type="ECO:0000256" key="8">
    <source>
        <dbReference type="ARBA" id="ARBA00022840"/>
    </source>
</evidence>
<dbReference type="SFLD" id="SFLDS00003">
    <property type="entry name" value="Haloacid_Dehalogenase"/>
    <property type="match status" value="1"/>
</dbReference>
<dbReference type="GO" id="GO:0046872">
    <property type="term" value="F:metal ion binding"/>
    <property type="evidence" value="ECO:0007669"/>
    <property type="project" value="UniProtKB-KW"/>
</dbReference>
<dbReference type="GO" id="GO:0005886">
    <property type="term" value="C:plasma membrane"/>
    <property type="evidence" value="ECO:0007669"/>
    <property type="project" value="UniProtKB-SubCell"/>
</dbReference>
<dbReference type="FunFam" id="3.40.1110.10:FF:000005">
    <property type="entry name" value="Plasma membrane ATPase"/>
    <property type="match status" value="1"/>
</dbReference>
<evidence type="ECO:0000256" key="4">
    <source>
        <dbReference type="ARBA" id="ARBA00022553"/>
    </source>
</evidence>
<evidence type="ECO:0000256" key="10">
    <source>
        <dbReference type="ARBA" id="ARBA00022967"/>
    </source>
</evidence>
<dbReference type="PROSITE" id="PS00154">
    <property type="entry name" value="ATPASE_E1_E2"/>
    <property type="match status" value="1"/>
</dbReference>
<feature type="transmembrane region" description="Helical" evidence="13">
    <location>
        <begin position="707"/>
        <end position="724"/>
    </location>
</feature>
<evidence type="ECO:0000256" key="1">
    <source>
        <dbReference type="ARBA" id="ARBA00003417"/>
    </source>
</evidence>
<dbReference type="Gene3D" id="2.70.150.10">
    <property type="entry name" value="Calcium-transporting ATPase, cytoplasmic transduction domain A"/>
    <property type="match status" value="1"/>
</dbReference>
<dbReference type="Gene3D" id="1.20.1110.10">
    <property type="entry name" value="Calcium-transporting ATPase, transmembrane domain"/>
    <property type="match status" value="1"/>
</dbReference>
<dbReference type="Pfam" id="PF00122">
    <property type="entry name" value="E1-E2_ATPase"/>
    <property type="match status" value="1"/>
</dbReference>
<dbReference type="InterPro" id="IPR001757">
    <property type="entry name" value="P_typ_ATPase"/>
</dbReference>
<dbReference type="InterPro" id="IPR006534">
    <property type="entry name" value="P-type_ATPase_IIIA"/>
</dbReference>
<dbReference type="InterPro" id="IPR044492">
    <property type="entry name" value="P_typ_ATPase_HD_dom"/>
</dbReference>
<dbReference type="InterPro" id="IPR004014">
    <property type="entry name" value="ATPase_P-typ_cation-transptr_N"/>
</dbReference>
<evidence type="ECO:0000256" key="2">
    <source>
        <dbReference type="ARBA" id="ARBA00004141"/>
    </source>
</evidence>
<feature type="transmembrane region" description="Helical" evidence="13">
    <location>
        <begin position="785"/>
        <end position="806"/>
    </location>
</feature>
<feature type="transmembrane region" description="Helical" evidence="13">
    <location>
        <begin position="818"/>
        <end position="841"/>
    </location>
</feature>
<protein>
    <recommendedName>
        <fullName evidence="13">Plasma membrane ATPase</fullName>
        <ecNumber evidence="13">7.1.2.1</ecNumber>
    </recommendedName>
</protein>
<feature type="transmembrane region" description="Helical" evidence="13">
    <location>
        <begin position="311"/>
        <end position="332"/>
    </location>
</feature>
<dbReference type="EMBL" id="JANBUL010000090">
    <property type="protein sequence ID" value="KAJ2781857.1"/>
    <property type="molecule type" value="Genomic_DNA"/>
</dbReference>
<dbReference type="FunFam" id="2.70.150.10:FF:000042">
    <property type="entry name" value="Plasma membrane ATPase"/>
    <property type="match status" value="1"/>
</dbReference>
<accession>A0A9W8HH27</accession>
<keyword evidence="6" id="KW-0479">Metal-binding</keyword>
<dbReference type="InterPro" id="IPR023214">
    <property type="entry name" value="HAD_sf"/>
</dbReference>
<feature type="transmembrane region" description="Helical" evidence="13">
    <location>
        <begin position="744"/>
        <end position="765"/>
    </location>
</feature>
<evidence type="ECO:0000256" key="5">
    <source>
        <dbReference type="ARBA" id="ARBA00022692"/>
    </source>
</evidence>
<dbReference type="Gene3D" id="3.40.50.1000">
    <property type="entry name" value="HAD superfamily/HAD-like"/>
    <property type="match status" value="1"/>
</dbReference>
<dbReference type="GO" id="GO:0016887">
    <property type="term" value="F:ATP hydrolysis activity"/>
    <property type="evidence" value="ECO:0007669"/>
    <property type="project" value="InterPro"/>
</dbReference>